<keyword evidence="3" id="KW-1185">Reference proteome</keyword>
<evidence type="ECO:0000256" key="1">
    <source>
        <dbReference type="SAM" id="MobiDB-lite"/>
    </source>
</evidence>
<feature type="region of interest" description="Disordered" evidence="1">
    <location>
        <begin position="63"/>
        <end position="116"/>
    </location>
</feature>
<feature type="region of interest" description="Disordered" evidence="1">
    <location>
        <begin position="1"/>
        <end position="30"/>
    </location>
</feature>
<proteinExistence type="predicted"/>
<gene>
    <name evidence="2" type="ORF">LX32DRAFT_367985</name>
</gene>
<dbReference type="EMBL" id="MU842813">
    <property type="protein sequence ID" value="KAK2034564.1"/>
    <property type="molecule type" value="Genomic_DNA"/>
</dbReference>
<feature type="compositionally biased region" description="Basic and acidic residues" evidence="1">
    <location>
        <begin position="20"/>
        <end position="30"/>
    </location>
</feature>
<comment type="caution">
    <text evidence="2">The sequence shown here is derived from an EMBL/GenBank/DDBJ whole genome shotgun (WGS) entry which is preliminary data.</text>
</comment>
<protein>
    <submittedName>
        <fullName evidence="2">Uncharacterized protein</fullName>
    </submittedName>
</protein>
<sequence length="170" mass="18231">MSRLAPDPEVSKPSLTEPGEGGRRGHDDAVLRTMLGIQAAGPWWESPSRSGFVMTPATYAISFSSPRLGPAPRKKKTPPHSPSTTICKELRTIPPSPLEHLPRTGRLSPSTRRHDGQGFVTMSFPTLLLLAVTPAAWHRVSDGVDPSNIPEGVAGPHRGQLLPAVEGLNK</sequence>
<reference evidence="2" key="1">
    <citation type="submission" date="2021-06" db="EMBL/GenBank/DDBJ databases">
        <title>Comparative genomics, transcriptomics and evolutionary studies reveal genomic signatures of adaptation to plant cell wall in hemibiotrophic fungi.</title>
        <authorList>
            <consortium name="DOE Joint Genome Institute"/>
            <person name="Baroncelli R."/>
            <person name="Diaz J.F."/>
            <person name="Benocci T."/>
            <person name="Peng M."/>
            <person name="Battaglia E."/>
            <person name="Haridas S."/>
            <person name="Andreopoulos W."/>
            <person name="Labutti K."/>
            <person name="Pangilinan J."/>
            <person name="Floch G.L."/>
            <person name="Makela M.R."/>
            <person name="Henrissat B."/>
            <person name="Grigoriev I.V."/>
            <person name="Crouch J.A."/>
            <person name="De Vries R.P."/>
            <person name="Sukno S.A."/>
            <person name="Thon M.R."/>
        </authorList>
    </citation>
    <scope>NUCLEOTIDE SEQUENCE</scope>
    <source>
        <strain evidence="2">MAFF235873</strain>
    </source>
</reference>
<dbReference type="Proteomes" id="UP001232148">
    <property type="component" value="Unassembled WGS sequence"/>
</dbReference>
<dbReference type="AlphaFoldDB" id="A0AAD9HV93"/>
<evidence type="ECO:0000313" key="3">
    <source>
        <dbReference type="Proteomes" id="UP001232148"/>
    </source>
</evidence>
<name>A0AAD9HV93_9PEZI</name>
<accession>A0AAD9HV93</accession>
<organism evidence="2 3">
    <name type="scientific">Colletotrichum zoysiae</name>
    <dbReference type="NCBI Taxonomy" id="1216348"/>
    <lineage>
        <taxon>Eukaryota</taxon>
        <taxon>Fungi</taxon>
        <taxon>Dikarya</taxon>
        <taxon>Ascomycota</taxon>
        <taxon>Pezizomycotina</taxon>
        <taxon>Sordariomycetes</taxon>
        <taxon>Hypocreomycetidae</taxon>
        <taxon>Glomerellales</taxon>
        <taxon>Glomerellaceae</taxon>
        <taxon>Colletotrichum</taxon>
        <taxon>Colletotrichum graminicola species complex</taxon>
    </lineage>
</organism>
<evidence type="ECO:0000313" key="2">
    <source>
        <dbReference type="EMBL" id="KAK2034564.1"/>
    </source>
</evidence>